<evidence type="ECO:0000259" key="4">
    <source>
        <dbReference type="Pfam" id="PF13458"/>
    </source>
</evidence>
<evidence type="ECO:0000256" key="2">
    <source>
        <dbReference type="ARBA" id="ARBA00022729"/>
    </source>
</evidence>
<comment type="caution">
    <text evidence="5">The sequence shown here is derived from an EMBL/GenBank/DDBJ whole genome shotgun (WGS) entry which is preliminary data.</text>
</comment>
<dbReference type="RefSeq" id="WP_214348554.1">
    <property type="nucleotide sequence ID" value="NZ_JAHBOH010000001.1"/>
</dbReference>
<dbReference type="PANTHER" id="PTHR47235">
    <property type="entry name" value="BLR6548 PROTEIN"/>
    <property type="match status" value="1"/>
</dbReference>
<dbReference type="Gene3D" id="3.40.50.2300">
    <property type="match status" value="2"/>
</dbReference>
<feature type="chain" id="PRO_5045798344" evidence="3">
    <location>
        <begin position="40"/>
        <end position="430"/>
    </location>
</feature>
<feature type="signal peptide" evidence="3">
    <location>
        <begin position="1"/>
        <end position="39"/>
    </location>
</feature>
<evidence type="ECO:0000256" key="3">
    <source>
        <dbReference type="SAM" id="SignalP"/>
    </source>
</evidence>
<dbReference type="CDD" id="cd06343">
    <property type="entry name" value="PBP1_ABC_ligand_binding-like"/>
    <property type="match status" value="1"/>
</dbReference>
<dbReference type="PROSITE" id="PS51257">
    <property type="entry name" value="PROKAR_LIPOPROTEIN"/>
    <property type="match status" value="1"/>
</dbReference>
<name>A0ABS5TY14_9CELL</name>
<dbReference type="PANTHER" id="PTHR47235:SF1">
    <property type="entry name" value="BLR6548 PROTEIN"/>
    <property type="match status" value="1"/>
</dbReference>
<gene>
    <name evidence="5" type="ORF">KIN34_07070</name>
</gene>
<comment type="similarity">
    <text evidence="1">Belongs to the leucine-binding protein family.</text>
</comment>
<evidence type="ECO:0000313" key="5">
    <source>
        <dbReference type="EMBL" id="MBT0994046.1"/>
    </source>
</evidence>
<dbReference type="Pfam" id="PF13458">
    <property type="entry name" value="Peripla_BP_6"/>
    <property type="match status" value="1"/>
</dbReference>
<keyword evidence="2 3" id="KW-0732">Signal</keyword>
<dbReference type="EMBL" id="JAHBOH010000001">
    <property type="protein sequence ID" value="MBT0994046.1"/>
    <property type="molecule type" value="Genomic_DNA"/>
</dbReference>
<dbReference type="InterPro" id="IPR028082">
    <property type="entry name" value="Peripla_BP_I"/>
</dbReference>
<proteinExistence type="inferred from homology"/>
<evidence type="ECO:0000256" key="1">
    <source>
        <dbReference type="ARBA" id="ARBA00010062"/>
    </source>
</evidence>
<reference evidence="5 6" key="1">
    <citation type="submission" date="2021-05" db="EMBL/GenBank/DDBJ databases">
        <title>Description of Cellulomonas sp. DKR-3 sp. nov.</title>
        <authorList>
            <person name="Dahal R.H."/>
            <person name="Chaudhary D.K."/>
        </authorList>
    </citation>
    <scope>NUCLEOTIDE SEQUENCE [LARGE SCALE GENOMIC DNA]</scope>
    <source>
        <strain evidence="5 6">DKR-3</strain>
    </source>
</reference>
<protein>
    <submittedName>
        <fullName evidence="5">ABC transporter substrate-binding protein</fullName>
    </submittedName>
</protein>
<organism evidence="5 6">
    <name type="scientific">Cellulomonas fulva</name>
    <dbReference type="NCBI Taxonomy" id="2835530"/>
    <lineage>
        <taxon>Bacteria</taxon>
        <taxon>Bacillati</taxon>
        <taxon>Actinomycetota</taxon>
        <taxon>Actinomycetes</taxon>
        <taxon>Micrococcales</taxon>
        <taxon>Cellulomonadaceae</taxon>
        <taxon>Cellulomonas</taxon>
    </lineage>
</organism>
<dbReference type="InterPro" id="IPR028081">
    <property type="entry name" value="Leu-bd"/>
</dbReference>
<accession>A0ABS5TY14</accession>
<dbReference type="Proteomes" id="UP000722125">
    <property type="component" value="Unassembled WGS sequence"/>
</dbReference>
<keyword evidence="6" id="KW-1185">Reference proteome</keyword>
<feature type="domain" description="Leucine-binding protein" evidence="4">
    <location>
        <begin position="49"/>
        <end position="392"/>
    </location>
</feature>
<sequence>MSRSAAQQPFTRPRATAVAAVAALALGGLAACSTPEAEAADTPGVTDDTVTIGAHTPLTGPAAAGYSSISAAATAYFEYLNAQGGIHGRSIEYVVKDDSYNPATTSTVVRDLVQNEDVFAIVNGLGTPTHLAVLDYLNKQGVPDLFVASGSASFNQPEAMPWTFGFNTDYVTEGKVLAHYVAEQHPDETYCLLRQDDEFGEDLASGIGHGVELASVQTYAVSDDDVTAQIGAMQAAGCTVNFLATVNGFTAMAIGTAAQMKYPATWATSSSGGDYPTLVGFLGEDLGPVLLEGLVSTNYLPFGASDEWVTLFQQVNDEYNDGAPFTGNTIYGMSVAYTFAEALLRAGEDPTRDSLVAALESGDVTGNGVLPLAFSADDHSAFHGAGITEVHDGVQAYVDGQVLTTDAADGGVEPFDGAAVPLANAGVPTE</sequence>
<dbReference type="SUPFAM" id="SSF53822">
    <property type="entry name" value="Periplasmic binding protein-like I"/>
    <property type="match status" value="1"/>
</dbReference>
<evidence type="ECO:0000313" key="6">
    <source>
        <dbReference type="Proteomes" id="UP000722125"/>
    </source>
</evidence>